<dbReference type="InterPro" id="IPR052973">
    <property type="entry name" value="Fungal_sec-metab_reg_TF"/>
</dbReference>
<dbReference type="Gene3D" id="4.10.240.10">
    <property type="entry name" value="Zn(2)-C6 fungal-type DNA-binding domain"/>
    <property type="match status" value="1"/>
</dbReference>
<feature type="domain" description="Zn(2)-C6 fungal-type" evidence="3">
    <location>
        <begin position="74"/>
        <end position="97"/>
    </location>
</feature>
<proteinExistence type="predicted"/>
<evidence type="ECO:0000313" key="4">
    <source>
        <dbReference type="EMBL" id="KAK3299742.1"/>
    </source>
</evidence>
<sequence>MSISDPAHYGPDQTASHQTASHHTGSHQTAIAISLAESVHCFRTTAADRPRSSIRAKFTIEEREKVLGVRRQGACLRCRMLKIQCSLENPCQPCLQSAIKGSERKVLSFCYCVRTRFADVNIFDPSSSWFGAATTMQTESLMLAMSKLLGRIATPANFSLTSNPIAFNNTMVSWLTDPDFHLPNGSIVGLCCSSLLGLQFPEDTAAGTDGLLADFRSFLLATSLTHARWRDSSLKVIQARDICAAGQVSGYRLLKRLDRILTPQFLSRIGRESCQVLFLLVLGAVLGVGYSASQLEDHSPRLPSAEMLSPEFQRSPTLWLAMKEHLCQMLAHHLIFVGSMLGIKLETAVEQRIIDTAVSRWNKAEEFVWADAVGCKREEVDSPSALGATGGSPEAAKAEGGNTTSVLPDRSRGVISSTPPSPSPAPPRQPPPLLVPIPTSEAAPFHSQPVEAWSENPTSYLSMFDESATPAPGSSEPRSVSAMEGTASPPKTVSEPSARQQTPESMRPRERKRRSMWIVRPFDAGPEHGLINVHARLQGCGGLESLRTFV</sequence>
<dbReference type="RefSeq" id="XP_062663256.1">
    <property type="nucleotide sequence ID" value="XM_062802617.1"/>
</dbReference>
<reference evidence="4" key="2">
    <citation type="submission" date="2023-06" db="EMBL/GenBank/DDBJ databases">
        <authorList>
            <consortium name="Lawrence Berkeley National Laboratory"/>
            <person name="Haridas S."/>
            <person name="Hensen N."/>
            <person name="Bonometti L."/>
            <person name="Westerberg I."/>
            <person name="Brannstrom I.O."/>
            <person name="Guillou S."/>
            <person name="Cros-Aarteil S."/>
            <person name="Calhoun S."/>
            <person name="Kuo A."/>
            <person name="Mondo S."/>
            <person name="Pangilinan J."/>
            <person name="Riley R."/>
            <person name="Labutti K."/>
            <person name="Andreopoulos B."/>
            <person name="Lipzen A."/>
            <person name="Chen C."/>
            <person name="Yanf M."/>
            <person name="Daum C."/>
            <person name="Ng V."/>
            <person name="Clum A."/>
            <person name="Steindorff A."/>
            <person name="Ohm R."/>
            <person name="Martin F."/>
            <person name="Silar P."/>
            <person name="Natvig D."/>
            <person name="Lalanne C."/>
            <person name="Gautier V."/>
            <person name="Ament-Velasquez S.L."/>
            <person name="Kruys A."/>
            <person name="Hutchinson M.I."/>
            <person name="Powell A.J."/>
            <person name="Barry K."/>
            <person name="Miller A.N."/>
            <person name="Grigoriev I.V."/>
            <person name="Debuchy R."/>
            <person name="Gladieux P."/>
            <person name="Thoren M.H."/>
            <person name="Johannesson H."/>
        </authorList>
    </citation>
    <scope>NUCLEOTIDE SEQUENCE</scope>
    <source>
        <strain evidence="4">CBS 168.71</strain>
    </source>
</reference>
<dbReference type="AlphaFoldDB" id="A0AAE0HP38"/>
<evidence type="ECO:0000256" key="2">
    <source>
        <dbReference type="SAM" id="MobiDB-lite"/>
    </source>
</evidence>
<gene>
    <name evidence="4" type="ORF">B0H64DRAFT_379054</name>
</gene>
<evidence type="ECO:0000313" key="5">
    <source>
        <dbReference type="Proteomes" id="UP001278766"/>
    </source>
</evidence>
<dbReference type="PANTHER" id="PTHR35392">
    <property type="entry name" value="ZN(II)2CYS6 TRANSCRIPTION FACTOR (EUROFUNG)-RELATED-RELATED"/>
    <property type="match status" value="1"/>
</dbReference>
<feature type="region of interest" description="Disordered" evidence="2">
    <location>
        <begin position="463"/>
        <end position="514"/>
    </location>
</feature>
<dbReference type="GO" id="GO:0008270">
    <property type="term" value="F:zinc ion binding"/>
    <property type="evidence" value="ECO:0007669"/>
    <property type="project" value="InterPro"/>
</dbReference>
<keyword evidence="1" id="KW-0539">Nucleus</keyword>
<evidence type="ECO:0000259" key="3">
    <source>
        <dbReference type="Pfam" id="PF00172"/>
    </source>
</evidence>
<organism evidence="4 5">
    <name type="scientific">Chaetomium fimeti</name>
    <dbReference type="NCBI Taxonomy" id="1854472"/>
    <lineage>
        <taxon>Eukaryota</taxon>
        <taxon>Fungi</taxon>
        <taxon>Dikarya</taxon>
        <taxon>Ascomycota</taxon>
        <taxon>Pezizomycotina</taxon>
        <taxon>Sordariomycetes</taxon>
        <taxon>Sordariomycetidae</taxon>
        <taxon>Sordariales</taxon>
        <taxon>Chaetomiaceae</taxon>
        <taxon>Chaetomium</taxon>
    </lineage>
</organism>
<dbReference type="GeneID" id="87839565"/>
<dbReference type="GO" id="GO:0000981">
    <property type="term" value="F:DNA-binding transcription factor activity, RNA polymerase II-specific"/>
    <property type="evidence" value="ECO:0007669"/>
    <property type="project" value="InterPro"/>
</dbReference>
<comment type="caution">
    <text evidence="4">The sequence shown here is derived from an EMBL/GenBank/DDBJ whole genome shotgun (WGS) entry which is preliminary data.</text>
</comment>
<keyword evidence="5" id="KW-1185">Reference proteome</keyword>
<name>A0AAE0HP38_9PEZI</name>
<feature type="region of interest" description="Disordered" evidence="2">
    <location>
        <begin position="382"/>
        <end position="440"/>
    </location>
</feature>
<dbReference type="PANTHER" id="PTHR35392:SF2">
    <property type="entry name" value="ZN(II)2CYS6 TRANSCRIPTION FACTOR (EUROFUNG)"/>
    <property type="match status" value="1"/>
</dbReference>
<accession>A0AAE0HP38</accession>
<evidence type="ECO:0000256" key="1">
    <source>
        <dbReference type="ARBA" id="ARBA00023242"/>
    </source>
</evidence>
<feature type="region of interest" description="Disordered" evidence="2">
    <location>
        <begin position="1"/>
        <end position="23"/>
    </location>
</feature>
<protein>
    <recommendedName>
        <fullName evidence="3">Zn(2)-C6 fungal-type domain-containing protein</fullName>
    </recommendedName>
</protein>
<dbReference type="Pfam" id="PF00172">
    <property type="entry name" value="Zn_clus"/>
    <property type="match status" value="1"/>
</dbReference>
<feature type="compositionally biased region" description="Polar residues" evidence="2">
    <location>
        <begin position="489"/>
        <end position="504"/>
    </location>
</feature>
<dbReference type="EMBL" id="JAUEPN010000001">
    <property type="protein sequence ID" value="KAK3299742.1"/>
    <property type="molecule type" value="Genomic_DNA"/>
</dbReference>
<dbReference type="InterPro" id="IPR036864">
    <property type="entry name" value="Zn2-C6_fun-type_DNA-bd_sf"/>
</dbReference>
<feature type="compositionally biased region" description="Polar residues" evidence="2">
    <location>
        <begin position="13"/>
        <end position="23"/>
    </location>
</feature>
<reference evidence="4" key="1">
    <citation type="journal article" date="2023" name="Mol. Phylogenet. Evol.">
        <title>Genome-scale phylogeny and comparative genomics of the fungal order Sordariales.</title>
        <authorList>
            <person name="Hensen N."/>
            <person name="Bonometti L."/>
            <person name="Westerberg I."/>
            <person name="Brannstrom I.O."/>
            <person name="Guillou S."/>
            <person name="Cros-Aarteil S."/>
            <person name="Calhoun S."/>
            <person name="Haridas S."/>
            <person name="Kuo A."/>
            <person name="Mondo S."/>
            <person name="Pangilinan J."/>
            <person name="Riley R."/>
            <person name="LaButti K."/>
            <person name="Andreopoulos B."/>
            <person name="Lipzen A."/>
            <person name="Chen C."/>
            <person name="Yan M."/>
            <person name="Daum C."/>
            <person name="Ng V."/>
            <person name="Clum A."/>
            <person name="Steindorff A."/>
            <person name="Ohm R.A."/>
            <person name="Martin F."/>
            <person name="Silar P."/>
            <person name="Natvig D.O."/>
            <person name="Lalanne C."/>
            <person name="Gautier V."/>
            <person name="Ament-Velasquez S.L."/>
            <person name="Kruys A."/>
            <person name="Hutchinson M.I."/>
            <person name="Powell A.J."/>
            <person name="Barry K."/>
            <person name="Miller A.N."/>
            <person name="Grigoriev I.V."/>
            <person name="Debuchy R."/>
            <person name="Gladieux P."/>
            <person name="Hiltunen Thoren M."/>
            <person name="Johannesson H."/>
        </authorList>
    </citation>
    <scope>NUCLEOTIDE SEQUENCE</scope>
    <source>
        <strain evidence="4">CBS 168.71</strain>
    </source>
</reference>
<dbReference type="InterPro" id="IPR001138">
    <property type="entry name" value="Zn2Cys6_DnaBD"/>
</dbReference>
<feature type="compositionally biased region" description="Pro residues" evidence="2">
    <location>
        <begin position="419"/>
        <end position="435"/>
    </location>
</feature>
<dbReference type="SUPFAM" id="SSF57701">
    <property type="entry name" value="Zn2/Cys6 DNA-binding domain"/>
    <property type="match status" value="1"/>
</dbReference>
<dbReference type="CDD" id="cd00067">
    <property type="entry name" value="GAL4"/>
    <property type="match status" value="1"/>
</dbReference>
<dbReference type="Proteomes" id="UP001278766">
    <property type="component" value="Unassembled WGS sequence"/>
</dbReference>